<accession>A0A6A2Y1I4</accession>
<sequence>MPLTKSVELSFIRTLPPELNIPGDECFEVSDVVDAFHLDGWWTGSISQVIENLKRYIVSFPDPPEKIEFSSSNLRPH</sequence>
<reference evidence="2" key="1">
    <citation type="submission" date="2019-09" db="EMBL/GenBank/DDBJ databases">
        <title>Draft genome information of white flower Hibiscus syriacus.</title>
        <authorList>
            <person name="Kim Y.-M."/>
        </authorList>
    </citation>
    <scope>NUCLEOTIDE SEQUENCE [LARGE SCALE GENOMIC DNA]</scope>
    <source>
        <strain evidence="2">YM2019G1</strain>
    </source>
</reference>
<dbReference type="PANTHER" id="PTHR31917">
    <property type="entry name" value="AGENET DOMAIN-CONTAINING PROTEIN-RELATED"/>
    <property type="match status" value="1"/>
</dbReference>
<evidence type="ECO:0000313" key="3">
    <source>
        <dbReference type="Proteomes" id="UP000436088"/>
    </source>
</evidence>
<dbReference type="Proteomes" id="UP000436088">
    <property type="component" value="Unassembled WGS sequence"/>
</dbReference>
<comment type="caution">
    <text evidence="2">The sequence shown here is derived from an EMBL/GenBank/DDBJ whole genome shotgun (WGS) entry which is preliminary data.</text>
</comment>
<gene>
    <name evidence="2" type="ORF">F3Y22_tig00113725pilonHSYRG01419</name>
</gene>
<evidence type="ECO:0000259" key="1">
    <source>
        <dbReference type="SMART" id="SM00743"/>
    </source>
</evidence>
<dbReference type="SMART" id="SM00743">
    <property type="entry name" value="Agenet"/>
    <property type="match status" value="1"/>
</dbReference>
<keyword evidence="3" id="KW-1185">Reference proteome</keyword>
<dbReference type="EMBL" id="VEPZ02001720">
    <property type="protein sequence ID" value="KAE8661614.1"/>
    <property type="molecule type" value="Genomic_DNA"/>
</dbReference>
<evidence type="ECO:0000313" key="2">
    <source>
        <dbReference type="EMBL" id="KAE8661614.1"/>
    </source>
</evidence>
<feature type="domain" description="Agenet" evidence="1">
    <location>
        <begin position="25"/>
        <end position="77"/>
    </location>
</feature>
<protein>
    <recommendedName>
        <fullName evidence="1">Agenet domain-containing protein</fullName>
    </recommendedName>
</protein>
<organism evidence="2 3">
    <name type="scientific">Hibiscus syriacus</name>
    <name type="common">Rose of Sharon</name>
    <dbReference type="NCBI Taxonomy" id="106335"/>
    <lineage>
        <taxon>Eukaryota</taxon>
        <taxon>Viridiplantae</taxon>
        <taxon>Streptophyta</taxon>
        <taxon>Embryophyta</taxon>
        <taxon>Tracheophyta</taxon>
        <taxon>Spermatophyta</taxon>
        <taxon>Magnoliopsida</taxon>
        <taxon>eudicotyledons</taxon>
        <taxon>Gunneridae</taxon>
        <taxon>Pentapetalae</taxon>
        <taxon>rosids</taxon>
        <taxon>malvids</taxon>
        <taxon>Malvales</taxon>
        <taxon>Malvaceae</taxon>
        <taxon>Malvoideae</taxon>
        <taxon>Hibiscus</taxon>
    </lineage>
</organism>
<dbReference type="AlphaFoldDB" id="A0A6A2Y1I4"/>
<name>A0A6A2Y1I4_HIBSY</name>
<proteinExistence type="predicted"/>
<dbReference type="CDD" id="cd20406">
    <property type="entry name" value="Tudor_Agenet_AtDUF_rpt2_4"/>
    <property type="match status" value="1"/>
</dbReference>
<dbReference type="InterPro" id="IPR014002">
    <property type="entry name" value="Agenet_dom_plant"/>
</dbReference>
<dbReference type="PANTHER" id="PTHR31917:SF153">
    <property type="entry name" value="DUF724 DOMAIN-CONTAINING PROTEIN 3-RELATED"/>
    <property type="match status" value="1"/>
</dbReference>